<evidence type="ECO:0000313" key="3">
    <source>
        <dbReference type="RefSeq" id="XP_021857551.1"/>
    </source>
</evidence>
<keyword evidence="2" id="KW-1185">Reference proteome</keyword>
<evidence type="ECO:0000259" key="1">
    <source>
        <dbReference type="Pfam" id="PF13966"/>
    </source>
</evidence>
<feature type="domain" description="Reverse transcriptase zinc-binding" evidence="1">
    <location>
        <begin position="22"/>
        <end position="104"/>
    </location>
</feature>
<gene>
    <name evidence="3" type="primary">LOC110796773</name>
</gene>
<proteinExistence type="predicted"/>
<sequence length="153" mass="17793">MCHQGEIETVLFVAELESMNRYSVKQVYEKLAGVKPRVHWDRMVWNRLITPKHRFICWLAVQCRLQTTTKLARIGISQSSLYMICGLENEDHQHLFFQCHCSCQIIQAVQNWLGLLMNGNLNQLVRKTGQCRASKFRKQVILAAIGTAVYLIW</sequence>
<dbReference type="GeneID" id="110796773"/>
<organism evidence="2 3">
    <name type="scientific">Spinacia oleracea</name>
    <name type="common">Spinach</name>
    <dbReference type="NCBI Taxonomy" id="3562"/>
    <lineage>
        <taxon>Eukaryota</taxon>
        <taxon>Viridiplantae</taxon>
        <taxon>Streptophyta</taxon>
        <taxon>Embryophyta</taxon>
        <taxon>Tracheophyta</taxon>
        <taxon>Spermatophyta</taxon>
        <taxon>Magnoliopsida</taxon>
        <taxon>eudicotyledons</taxon>
        <taxon>Gunneridae</taxon>
        <taxon>Pentapetalae</taxon>
        <taxon>Caryophyllales</taxon>
        <taxon>Chenopodiaceae</taxon>
        <taxon>Chenopodioideae</taxon>
        <taxon>Anserineae</taxon>
        <taxon>Spinacia</taxon>
    </lineage>
</organism>
<name>A0A9R0IY73_SPIOL</name>
<evidence type="ECO:0000313" key="2">
    <source>
        <dbReference type="Proteomes" id="UP000813463"/>
    </source>
</evidence>
<protein>
    <recommendedName>
        <fullName evidence="1">Reverse transcriptase zinc-binding domain-containing protein</fullName>
    </recommendedName>
</protein>
<reference evidence="2" key="1">
    <citation type="journal article" date="2021" name="Nat. Commun.">
        <title>Genomic analyses provide insights into spinach domestication and the genetic basis of agronomic traits.</title>
        <authorList>
            <person name="Cai X."/>
            <person name="Sun X."/>
            <person name="Xu C."/>
            <person name="Sun H."/>
            <person name="Wang X."/>
            <person name="Ge C."/>
            <person name="Zhang Z."/>
            <person name="Wang Q."/>
            <person name="Fei Z."/>
            <person name="Jiao C."/>
            <person name="Wang Q."/>
        </authorList>
    </citation>
    <scope>NUCLEOTIDE SEQUENCE [LARGE SCALE GENOMIC DNA]</scope>
    <source>
        <strain evidence="2">cv. Varoflay</strain>
    </source>
</reference>
<dbReference type="AlphaFoldDB" id="A0A9R0IY73"/>
<dbReference type="Proteomes" id="UP000813463">
    <property type="component" value="Chromosome 2"/>
</dbReference>
<dbReference type="OrthoDB" id="1748554at2759"/>
<dbReference type="RefSeq" id="XP_021857551.1">
    <property type="nucleotide sequence ID" value="XM_022001859.1"/>
</dbReference>
<dbReference type="Pfam" id="PF13966">
    <property type="entry name" value="zf-RVT"/>
    <property type="match status" value="1"/>
</dbReference>
<dbReference type="KEGG" id="soe:110796773"/>
<reference evidence="3" key="2">
    <citation type="submission" date="2025-08" db="UniProtKB">
        <authorList>
            <consortium name="RefSeq"/>
        </authorList>
    </citation>
    <scope>IDENTIFICATION</scope>
    <source>
        <tissue evidence="3">Leaf</tissue>
    </source>
</reference>
<accession>A0A9R0IY73</accession>
<dbReference type="InterPro" id="IPR026960">
    <property type="entry name" value="RVT-Znf"/>
</dbReference>
<dbReference type="PANTHER" id="PTHR33116:SF84">
    <property type="entry name" value="RNA-DIRECTED DNA POLYMERASE"/>
    <property type="match status" value="1"/>
</dbReference>
<dbReference type="PANTHER" id="PTHR33116">
    <property type="entry name" value="REVERSE TRANSCRIPTASE ZINC-BINDING DOMAIN-CONTAINING PROTEIN-RELATED-RELATED"/>
    <property type="match status" value="1"/>
</dbReference>